<protein>
    <recommendedName>
        <fullName evidence="5">Cytochrome c domain-containing protein</fullName>
    </recommendedName>
</protein>
<dbReference type="KEGG" id="sil:SPO1125"/>
<name>Q5LUC9_RUEPO</name>
<dbReference type="GO" id="GO:0046872">
    <property type="term" value="F:metal ion binding"/>
    <property type="evidence" value="ECO:0007669"/>
    <property type="project" value="UniProtKB-KW"/>
</dbReference>
<dbReference type="eggNOG" id="COG2010">
    <property type="taxonomic scope" value="Bacteria"/>
</dbReference>
<reference evidence="6 7" key="2">
    <citation type="journal article" date="2014" name="Stand. Genomic Sci.">
        <title>An updated genome annotation for the model marine bacterium Ruegeria pomeroyi DSS-3.</title>
        <authorList>
            <person name="Rivers A.R."/>
            <person name="Smith C.B."/>
            <person name="Moran M.A."/>
        </authorList>
    </citation>
    <scope>GENOME REANNOTATION</scope>
    <source>
        <strain evidence="7">ATCC 700808 / DSM 15171 / DSS-3</strain>
    </source>
</reference>
<dbReference type="Proteomes" id="UP000001023">
    <property type="component" value="Chromosome"/>
</dbReference>
<dbReference type="Gene3D" id="1.10.760.10">
    <property type="entry name" value="Cytochrome c-like domain"/>
    <property type="match status" value="1"/>
</dbReference>
<keyword evidence="2 4" id="KW-0479">Metal-binding</keyword>
<evidence type="ECO:0000256" key="3">
    <source>
        <dbReference type="ARBA" id="ARBA00023004"/>
    </source>
</evidence>
<dbReference type="PROSITE" id="PS51007">
    <property type="entry name" value="CYTC"/>
    <property type="match status" value="1"/>
</dbReference>
<evidence type="ECO:0000259" key="5">
    <source>
        <dbReference type="PROSITE" id="PS51007"/>
    </source>
</evidence>
<keyword evidence="7" id="KW-1185">Reference proteome</keyword>
<proteinExistence type="predicted"/>
<dbReference type="GO" id="GO:0020037">
    <property type="term" value="F:heme binding"/>
    <property type="evidence" value="ECO:0007669"/>
    <property type="project" value="InterPro"/>
</dbReference>
<dbReference type="Pfam" id="PF13442">
    <property type="entry name" value="Cytochrome_CBB3"/>
    <property type="match status" value="1"/>
</dbReference>
<dbReference type="InterPro" id="IPR036909">
    <property type="entry name" value="Cyt_c-like_dom_sf"/>
</dbReference>
<evidence type="ECO:0000256" key="4">
    <source>
        <dbReference type="PROSITE-ProRule" id="PRU00433"/>
    </source>
</evidence>
<keyword evidence="3 4" id="KW-0408">Iron</keyword>
<evidence type="ECO:0000313" key="7">
    <source>
        <dbReference type="Proteomes" id="UP000001023"/>
    </source>
</evidence>
<evidence type="ECO:0000313" key="6">
    <source>
        <dbReference type="EMBL" id="AAV94425.1"/>
    </source>
</evidence>
<dbReference type="EMBL" id="CP000031">
    <property type="protein sequence ID" value="AAV94425.1"/>
    <property type="molecule type" value="Genomic_DNA"/>
</dbReference>
<dbReference type="AlphaFoldDB" id="Q5LUC9"/>
<evidence type="ECO:0000256" key="1">
    <source>
        <dbReference type="ARBA" id="ARBA00022617"/>
    </source>
</evidence>
<gene>
    <name evidence="6" type="ordered locus">SPO1125</name>
</gene>
<sequence>MIWIMAGVDGVGQAGCEDHNREIVMYRLVPALLLLAACAPAAPDGAQLYARHCAACHGATGAGDGPEAARLPVPPADLRNLAASNGGQFPTGAVMATIHGYPGKSHLGAMPEFSALLGGETVAVTTTDGRVIAAPRALVELAVHVETLQTP</sequence>
<organism evidence="6 7">
    <name type="scientific">Ruegeria pomeroyi (strain ATCC 700808 / DSM 15171 / DSS-3)</name>
    <name type="common">Silicibacter pomeroyi</name>
    <dbReference type="NCBI Taxonomy" id="246200"/>
    <lineage>
        <taxon>Bacteria</taxon>
        <taxon>Pseudomonadati</taxon>
        <taxon>Pseudomonadota</taxon>
        <taxon>Alphaproteobacteria</taxon>
        <taxon>Rhodobacterales</taxon>
        <taxon>Roseobacteraceae</taxon>
        <taxon>Ruegeria</taxon>
    </lineage>
</organism>
<dbReference type="GO" id="GO:0009055">
    <property type="term" value="F:electron transfer activity"/>
    <property type="evidence" value="ECO:0007669"/>
    <property type="project" value="InterPro"/>
</dbReference>
<reference evidence="6 7" key="1">
    <citation type="journal article" date="2004" name="Nature">
        <title>Genome sequence of Silicibacter pomeroyi reveals adaptations to the marine environment.</title>
        <authorList>
            <person name="Moran M.A."/>
            <person name="Buchan A."/>
            <person name="Gonzalez J.M."/>
            <person name="Heidelberg J.F."/>
            <person name="Whitman W.B."/>
            <person name="Kiene R.P."/>
            <person name="Henriksen J.R."/>
            <person name="King G.M."/>
            <person name="Belas R."/>
            <person name="Fuqua C."/>
            <person name="Brinkac L."/>
            <person name="Lewis M."/>
            <person name="Johri S."/>
            <person name="Weaver B."/>
            <person name="Pai G."/>
            <person name="Eisen J.A."/>
            <person name="Rahe E."/>
            <person name="Sheldon W.M."/>
            <person name="Ye W."/>
            <person name="Miller T.R."/>
            <person name="Carlton J."/>
            <person name="Rasko D.A."/>
            <person name="Paulsen I.T."/>
            <person name="Ren Q."/>
            <person name="Daugherty S.C."/>
            <person name="Deboy R.T."/>
            <person name="Dodson R.J."/>
            <person name="Durkin A.S."/>
            <person name="Madupu R."/>
            <person name="Nelson W.C."/>
            <person name="Sullivan S.A."/>
            <person name="Rosovitz M.J."/>
            <person name="Haft D.H."/>
            <person name="Selengut J."/>
            <person name="Ward N."/>
        </authorList>
    </citation>
    <scope>NUCLEOTIDE SEQUENCE [LARGE SCALE GENOMIC DNA]</scope>
    <source>
        <strain evidence="7">ATCC 700808 / DSM 15171 / DSS-3</strain>
    </source>
</reference>
<dbReference type="STRING" id="246200.SPO1125"/>
<evidence type="ECO:0000256" key="2">
    <source>
        <dbReference type="ARBA" id="ARBA00022723"/>
    </source>
</evidence>
<feature type="domain" description="Cytochrome c" evidence="5">
    <location>
        <begin position="40"/>
        <end position="133"/>
    </location>
</feature>
<dbReference type="HOGENOM" id="CLU_131567_0_0_5"/>
<dbReference type="PaxDb" id="246200-SPO1125"/>
<dbReference type="InterPro" id="IPR009056">
    <property type="entry name" value="Cyt_c-like_dom"/>
</dbReference>
<accession>Q5LUC9</accession>
<keyword evidence="1 4" id="KW-0349">Heme</keyword>
<dbReference type="SUPFAM" id="SSF46626">
    <property type="entry name" value="Cytochrome c"/>
    <property type="match status" value="1"/>
</dbReference>